<dbReference type="PANTHER" id="PTHR43060:SF15">
    <property type="entry name" value="3-HYDROXYISOBUTYRATE DEHYDROGENASE-LIKE 1, MITOCHONDRIAL-RELATED"/>
    <property type="match status" value="1"/>
</dbReference>
<dbReference type="RefSeq" id="WP_268877534.1">
    <property type="nucleotide sequence ID" value="NZ_UEYP01000008.1"/>
</dbReference>
<accession>A0A376ALX0</accession>
<sequence>MTPSDSAGAKPRQIAFLGTGLMGAPMARRLLKAGFPVTVWNRDRSKAEALSVEGAAVAASAADAVRGADIVFTMLSDGKAVTDVLFNQGVAGLLKPGAIVVDTSSIAPPIAREHAEALRQQQVHHIDAPVSGGVVGAEAGTLAIMAGGDAAIVESLSNVFAALGRVTHVGPSGAGQICKLANQQIVAITIGAIAEAMILVEAGGASREKFREAIRGGFAESRILDLHGGRMVNRSFAPGGPSRLQLKDLDAVAAMADLFGLDLPLTAMVRDEFRDFVADGGGDTDHSGLLLHLEKINQRMGEKKL</sequence>
<evidence type="ECO:0000259" key="5">
    <source>
        <dbReference type="Pfam" id="PF14833"/>
    </source>
</evidence>
<dbReference type="STRING" id="1336235.GCA_000518785_03962"/>
<evidence type="ECO:0000313" key="7">
    <source>
        <dbReference type="Proteomes" id="UP000254764"/>
    </source>
</evidence>
<dbReference type="Proteomes" id="UP000254764">
    <property type="component" value="Unassembled WGS sequence"/>
</dbReference>
<dbReference type="Gene3D" id="3.40.50.720">
    <property type="entry name" value="NAD(P)-binding Rossmann-like Domain"/>
    <property type="match status" value="1"/>
</dbReference>
<reference evidence="7" key="1">
    <citation type="submission" date="2018-07" db="EMBL/GenBank/DDBJ databases">
        <authorList>
            <person name="Peiro R."/>
            <person name="Begona"/>
            <person name="Cbmso G."/>
            <person name="Lopez M."/>
            <person name="Gonzalez S."/>
        </authorList>
    </citation>
    <scope>NUCLEOTIDE SEQUENCE [LARGE SCALE GENOMIC DNA]</scope>
</reference>
<dbReference type="InterPro" id="IPR036291">
    <property type="entry name" value="NAD(P)-bd_dom_sf"/>
</dbReference>
<evidence type="ECO:0000256" key="2">
    <source>
        <dbReference type="ARBA" id="ARBA00023027"/>
    </source>
</evidence>
<evidence type="ECO:0000259" key="4">
    <source>
        <dbReference type="Pfam" id="PF03446"/>
    </source>
</evidence>
<organism evidence="6 7">
    <name type="scientific">Ciceribacter selenitireducens ATCC BAA-1503</name>
    <dbReference type="NCBI Taxonomy" id="1336235"/>
    <lineage>
        <taxon>Bacteria</taxon>
        <taxon>Pseudomonadati</taxon>
        <taxon>Pseudomonadota</taxon>
        <taxon>Alphaproteobacteria</taxon>
        <taxon>Hyphomicrobiales</taxon>
        <taxon>Rhizobiaceae</taxon>
        <taxon>Ciceribacter</taxon>
    </lineage>
</organism>
<keyword evidence="7" id="KW-1185">Reference proteome</keyword>
<proteinExistence type="predicted"/>
<dbReference type="AlphaFoldDB" id="A0A376ALX0"/>
<dbReference type="GO" id="GO:0050661">
    <property type="term" value="F:NADP binding"/>
    <property type="evidence" value="ECO:0007669"/>
    <property type="project" value="InterPro"/>
</dbReference>
<dbReference type="PIRSF" id="PIRSF000103">
    <property type="entry name" value="HIBADH"/>
    <property type="match status" value="1"/>
</dbReference>
<keyword evidence="2" id="KW-0520">NAD</keyword>
<dbReference type="SUPFAM" id="SSF48179">
    <property type="entry name" value="6-phosphogluconate dehydrogenase C-terminal domain-like"/>
    <property type="match status" value="1"/>
</dbReference>
<dbReference type="EMBL" id="UEYP01000008">
    <property type="protein sequence ID" value="SSC68667.1"/>
    <property type="molecule type" value="Genomic_DNA"/>
</dbReference>
<dbReference type="GO" id="GO:0016491">
    <property type="term" value="F:oxidoreductase activity"/>
    <property type="evidence" value="ECO:0007669"/>
    <property type="project" value="UniProtKB-KW"/>
</dbReference>
<keyword evidence="1" id="KW-0560">Oxidoreductase</keyword>
<dbReference type="Pfam" id="PF14833">
    <property type="entry name" value="NAD_binding_11"/>
    <property type="match status" value="1"/>
</dbReference>
<dbReference type="Pfam" id="PF03446">
    <property type="entry name" value="NAD_binding_2"/>
    <property type="match status" value="1"/>
</dbReference>
<evidence type="ECO:0000256" key="3">
    <source>
        <dbReference type="PIRSR" id="PIRSR000103-1"/>
    </source>
</evidence>
<evidence type="ECO:0008006" key="8">
    <source>
        <dbReference type="Google" id="ProtNLM"/>
    </source>
</evidence>
<dbReference type="PANTHER" id="PTHR43060">
    <property type="entry name" value="3-HYDROXYISOBUTYRATE DEHYDROGENASE-LIKE 1, MITOCHONDRIAL-RELATED"/>
    <property type="match status" value="1"/>
</dbReference>
<name>A0A376ALX0_9HYPH</name>
<dbReference type="Gene3D" id="1.10.1040.10">
    <property type="entry name" value="N-(1-d-carboxylethyl)-l-norvaline Dehydrogenase, domain 2"/>
    <property type="match status" value="1"/>
</dbReference>
<feature type="domain" description="3-hydroxyisobutyrate dehydrogenase-like NAD-binding" evidence="5">
    <location>
        <begin position="173"/>
        <end position="290"/>
    </location>
</feature>
<dbReference type="InterPro" id="IPR029154">
    <property type="entry name" value="HIBADH-like_NADP-bd"/>
</dbReference>
<gene>
    <name evidence="6" type="ORF">RHIZ70_4375</name>
</gene>
<dbReference type="GO" id="GO:0051287">
    <property type="term" value="F:NAD binding"/>
    <property type="evidence" value="ECO:0007669"/>
    <property type="project" value="InterPro"/>
</dbReference>
<evidence type="ECO:0000313" key="6">
    <source>
        <dbReference type="EMBL" id="SSC68667.1"/>
    </source>
</evidence>
<evidence type="ECO:0000256" key="1">
    <source>
        <dbReference type="ARBA" id="ARBA00023002"/>
    </source>
</evidence>
<dbReference type="InterPro" id="IPR013328">
    <property type="entry name" value="6PGD_dom2"/>
</dbReference>
<protein>
    <recommendedName>
        <fullName evidence="8">6-phosphogluconate dehydrogenase NADP-binding domain-containing protein</fullName>
    </recommendedName>
</protein>
<dbReference type="InterPro" id="IPR008927">
    <property type="entry name" value="6-PGluconate_DH-like_C_sf"/>
</dbReference>
<dbReference type="SUPFAM" id="SSF51735">
    <property type="entry name" value="NAD(P)-binding Rossmann-fold domains"/>
    <property type="match status" value="1"/>
</dbReference>
<feature type="active site" evidence="3">
    <location>
        <position position="179"/>
    </location>
</feature>
<feature type="domain" description="6-phosphogluconate dehydrogenase NADP-binding" evidence="4">
    <location>
        <begin position="13"/>
        <end position="170"/>
    </location>
</feature>
<dbReference type="InterPro" id="IPR006115">
    <property type="entry name" value="6PGDH_NADP-bd"/>
</dbReference>
<dbReference type="InterPro" id="IPR015815">
    <property type="entry name" value="HIBADH-related"/>
</dbReference>